<evidence type="ECO:0000256" key="3">
    <source>
        <dbReference type="ARBA" id="ARBA00023002"/>
    </source>
</evidence>
<evidence type="ECO:0000313" key="6">
    <source>
        <dbReference type="EMBL" id="SMF50138.1"/>
    </source>
</evidence>
<keyword evidence="7" id="KW-1185">Reference proteome</keyword>
<dbReference type="OrthoDB" id="5292849at2"/>
<dbReference type="GO" id="GO:0034599">
    <property type="term" value="P:cellular response to oxidative stress"/>
    <property type="evidence" value="ECO:0007669"/>
    <property type="project" value="TreeGrafter"/>
</dbReference>
<dbReference type="Proteomes" id="UP000192907">
    <property type="component" value="Unassembled WGS sequence"/>
</dbReference>
<proteinExistence type="inferred from homology"/>
<evidence type="ECO:0000256" key="2">
    <source>
        <dbReference type="ARBA" id="ARBA00022559"/>
    </source>
</evidence>
<dbReference type="CDD" id="cd00340">
    <property type="entry name" value="GSH_Peroxidase"/>
    <property type="match status" value="1"/>
</dbReference>
<feature type="active site" evidence="4">
    <location>
        <position position="36"/>
    </location>
</feature>
<dbReference type="PROSITE" id="PS00763">
    <property type="entry name" value="GLUTATHIONE_PEROXID_2"/>
    <property type="match status" value="1"/>
</dbReference>
<dbReference type="Pfam" id="PF00255">
    <property type="entry name" value="GSHPx"/>
    <property type="match status" value="1"/>
</dbReference>
<organism evidence="6 7">
    <name type="scientific">Pseudobacteriovorax antillogorgiicola</name>
    <dbReference type="NCBI Taxonomy" id="1513793"/>
    <lineage>
        <taxon>Bacteria</taxon>
        <taxon>Pseudomonadati</taxon>
        <taxon>Bdellovibrionota</taxon>
        <taxon>Oligoflexia</taxon>
        <taxon>Oligoflexales</taxon>
        <taxon>Pseudobacteriovoracaceae</taxon>
        <taxon>Pseudobacteriovorax</taxon>
    </lineage>
</organism>
<reference evidence="7" key="1">
    <citation type="submission" date="2017-04" db="EMBL/GenBank/DDBJ databases">
        <authorList>
            <person name="Varghese N."/>
            <person name="Submissions S."/>
        </authorList>
    </citation>
    <scope>NUCLEOTIDE SEQUENCE [LARGE SCALE GENOMIC DNA]</scope>
    <source>
        <strain evidence="7">RKEM611</strain>
    </source>
</reference>
<comment type="similarity">
    <text evidence="1 5">Belongs to the glutathione peroxidase family.</text>
</comment>
<evidence type="ECO:0000313" key="7">
    <source>
        <dbReference type="Proteomes" id="UP000192907"/>
    </source>
</evidence>
<dbReference type="RefSeq" id="WP_132319910.1">
    <property type="nucleotide sequence ID" value="NZ_FWZT01000015.1"/>
</dbReference>
<dbReference type="PANTHER" id="PTHR11592:SF78">
    <property type="entry name" value="GLUTATHIONE PEROXIDASE"/>
    <property type="match status" value="1"/>
</dbReference>
<dbReference type="PIRSF" id="PIRSF000303">
    <property type="entry name" value="Glutathion_perox"/>
    <property type="match status" value="1"/>
</dbReference>
<keyword evidence="3 5" id="KW-0560">Oxidoreductase</keyword>
<dbReference type="GO" id="GO:0004601">
    <property type="term" value="F:peroxidase activity"/>
    <property type="evidence" value="ECO:0007669"/>
    <property type="project" value="UniProtKB-KW"/>
</dbReference>
<dbReference type="InterPro" id="IPR029759">
    <property type="entry name" value="GPX_AS"/>
</dbReference>
<dbReference type="Gene3D" id="3.40.30.10">
    <property type="entry name" value="Glutaredoxin"/>
    <property type="match status" value="1"/>
</dbReference>
<dbReference type="SUPFAM" id="SSF52833">
    <property type="entry name" value="Thioredoxin-like"/>
    <property type="match status" value="1"/>
</dbReference>
<dbReference type="STRING" id="1513793.SAMN06296036_115160"/>
<dbReference type="PROSITE" id="PS00460">
    <property type="entry name" value="GLUTATHIONE_PEROXID_1"/>
    <property type="match status" value="1"/>
</dbReference>
<evidence type="ECO:0000256" key="5">
    <source>
        <dbReference type="RuleBase" id="RU000499"/>
    </source>
</evidence>
<name>A0A1Y6C923_9BACT</name>
<keyword evidence="2 5" id="KW-0575">Peroxidase</keyword>
<protein>
    <recommendedName>
        <fullName evidence="5">Glutathione peroxidase</fullName>
    </recommendedName>
</protein>
<dbReference type="FunFam" id="3.40.30.10:FF:000010">
    <property type="entry name" value="Glutathione peroxidase"/>
    <property type="match status" value="1"/>
</dbReference>
<dbReference type="PANTHER" id="PTHR11592">
    <property type="entry name" value="GLUTATHIONE PEROXIDASE"/>
    <property type="match status" value="1"/>
</dbReference>
<sequence>MPNIYDFSAETITGEQQPLSAFKGQAMLIVNVASACGLTPHYEGLQSLYSEYKDQGFTVLGFPCNQFGAQEPGSHEEIKSFCETKFGVSFPMFAKIDVNGDQAHPLYKFLKNEKKGNEGDDIEWNFAKFLINKEGEVVERFHPKVEPKDIKPSINSLL</sequence>
<evidence type="ECO:0000256" key="4">
    <source>
        <dbReference type="PIRSR" id="PIRSR000303-1"/>
    </source>
</evidence>
<dbReference type="EMBL" id="FWZT01000015">
    <property type="protein sequence ID" value="SMF50138.1"/>
    <property type="molecule type" value="Genomic_DNA"/>
</dbReference>
<dbReference type="InterPro" id="IPR029760">
    <property type="entry name" value="GPX_CS"/>
</dbReference>
<dbReference type="AlphaFoldDB" id="A0A1Y6C923"/>
<dbReference type="PROSITE" id="PS51355">
    <property type="entry name" value="GLUTATHIONE_PEROXID_3"/>
    <property type="match status" value="1"/>
</dbReference>
<dbReference type="InterPro" id="IPR036249">
    <property type="entry name" value="Thioredoxin-like_sf"/>
</dbReference>
<dbReference type="PRINTS" id="PR01011">
    <property type="entry name" value="GLUTPROXDASE"/>
</dbReference>
<accession>A0A1Y6C923</accession>
<evidence type="ECO:0000256" key="1">
    <source>
        <dbReference type="ARBA" id="ARBA00006926"/>
    </source>
</evidence>
<dbReference type="InterPro" id="IPR000889">
    <property type="entry name" value="Glutathione_peroxidase"/>
</dbReference>
<gene>
    <name evidence="6" type="ORF">SAMN06296036_115160</name>
</gene>